<dbReference type="Proteomes" id="UP000724874">
    <property type="component" value="Unassembled WGS sequence"/>
</dbReference>
<sequence length="238" mass="26297">MAPTHSKPIQGPTDPESQHSQKRKHILSSRIASTDNMDKDAVKHRKVEAAESAPAQKPPSRAASVEEVEDEDAQHCRNAGLPHNPESLLEAVNGGNDDYFFLNLAATEKAAASAEKDIIEIEDGSESESEGKQEETDEELLERLRKGWHAPIYGFFKPKVKIVQVKVREGADTVLRCCLEFCCGATHCKGKGNDPRRVRRYLDKGDKMSMKNLCMHAIACWGKALVEKADETQSIAST</sequence>
<organism evidence="2 3">
    <name type="scientific">Gymnopilus junonius</name>
    <name type="common">Spectacular rustgill mushroom</name>
    <name type="synonym">Gymnopilus spectabilis subsp. junonius</name>
    <dbReference type="NCBI Taxonomy" id="109634"/>
    <lineage>
        <taxon>Eukaryota</taxon>
        <taxon>Fungi</taxon>
        <taxon>Dikarya</taxon>
        <taxon>Basidiomycota</taxon>
        <taxon>Agaricomycotina</taxon>
        <taxon>Agaricomycetes</taxon>
        <taxon>Agaricomycetidae</taxon>
        <taxon>Agaricales</taxon>
        <taxon>Agaricineae</taxon>
        <taxon>Hymenogastraceae</taxon>
        <taxon>Gymnopilus</taxon>
    </lineage>
</organism>
<dbReference type="EMBL" id="JADNYJ010000092">
    <property type="protein sequence ID" value="KAF8887011.1"/>
    <property type="molecule type" value="Genomic_DNA"/>
</dbReference>
<protein>
    <submittedName>
        <fullName evidence="2">Uncharacterized protein</fullName>
    </submittedName>
</protein>
<proteinExistence type="predicted"/>
<evidence type="ECO:0000313" key="2">
    <source>
        <dbReference type="EMBL" id="KAF8887011.1"/>
    </source>
</evidence>
<gene>
    <name evidence="2" type="ORF">CPB84DRAFT_1749805</name>
</gene>
<accession>A0A9P5TKF2</accession>
<reference evidence="2" key="1">
    <citation type="submission" date="2020-11" db="EMBL/GenBank/DDBJ databases">
        <authorList>
            <consortium name="DOE Joint Genome Institute"/>
            <person name="Ahrendt S."/>
            <person name="Riley R."/>
            <person name="Andreopoulos W."/>
            <person name="LaButti K."/>
            <person name="Pangilinan J."/>
            <person name="Ruiz-duenas F.J."/>
            <person name="Barrasa J.M."/>
            <person name="Sanchez-Garcia M."/>
            <person name="Camarero S."/>
            <person name="Miyauchi S."/>
            <person name="Serrano A."/>
            <person name="Linde D."/>
            <person name="Babiker R."/>
            <person name="Drula E."/>
            <person name="Ayuso-Fernandez I."/>
            <person name="Pacheco R."/>
            <person name="Padilla G."/>
            <person name="Ferreira P."/>
            <person name="Barriuso J."/>
            <person name="Kellner H."/>
            <person name="Castanera R."/>
            <person name="Alfaro M."/>
            <person name="Ramirez L."/>
            <person name="Pisabarro A.G."/>
            <person name="Kuo A."/>
            <person name="Tritt A."/>
            <person name="Lipzen A."/>
            <person name="He G."/>
            <person name="Yan M."/>
            <person name="Ng V."/>
            <person name="Cullen D."/>
            <person name="Martin F."/>
            <person name="Rosso M.-N."/>
            <person name="Henrissat B."/>
            <person name="Hibbett D."/>
            <person name="Martinez A.T."/>
            <person name="Grigoriev I.V."/>
        </authorList>
    </citation>
    <scope>NUCLEOTIDE SEQUENCE</scope>
    <source>
        <strain evidence="2">AH 44721</strain>
    </source>
</reference>
<feature type="region of interest" description="Disordered" evidence="1">
    <location>
        <begin position="1"/>
        <end position="84"/>
    </location>
</feature>
<evidence type="ECO:0000313" key="3">
    <source>
        <dbReference type="Proteomes" id="UP000724874"/>
    </source>
</evidence>
<keyword evidence="3" id="KW-1185">Reference proteome</keyword>
<evidence type="ECO:0000256" key="1">
    <source>
        <dbReference type="SAM" id="MobiDB-lite"/>
    </source>
</evidence>
<dbReference type="OrthoDB" id="2677917at2759"/>
<dbReference type="AlphaFoldDB" id="A0A9P5TKF2"/>
<name>A0A9P5TKF2_GYMJU</name>
<comment type="caution">
    <text evidence="2">The sequence shown here is derived from an EMBL/GenBank/DDBJ whole genome shotgun (WGS) entry which is preliminary data.</text>
</comment>